<sequence>MCVPFTREGVAGEGKEMEAGVGLVEQLFNKKGRRGFLGQLCR</sequence>
<accession>A0A0E9RF99</accession>
<dbReference type="AlphaFoldDB" id="A0A0E9RF99"/>
<organism evidence="1">
    <name type="scientific">Anguilla anguilla</name>
    <name type="common">European freshwater eel</name>
    <name type="synonym">Muraena anguilla</name>
    <dbReference type="NCBI Taxonomy" id="7936"/>
    <lineage>
        <taxon>Eukaryota</taxon>
        <taxon>Metazoa</taxon>
        <taxon>Chordata</taxon>
        <taxon>Craniata</taxon>
        <taxon>Vertebrata</taxon>
        <taxon>Euteleostomi</taxon>
        <taxon>Actinopterygii</taxon>
        <taxon>Neopterygii</taxon>
        <taxon>Teleostei</taxon>
        <taxon>Anguilliformes</taxon>
        <taxon>Anguillidae</taxon>
        <taxon>Anguilla</taxon>
    </lineage>
</organism>
<dbReference type="EMBL" id="GBXM01080833">
    <property type="protein sequence ID" value="JAH27744.1"/>
    <property type="molecule type" value="Transcribed_RNA"/>
</dbReference>
<reference evidence="1" key="1">
    <citation type="submission" date="2014-11" db="EMBL/GenBank/DDBJ databases">
        <authorList>
            <person name="Amaro Gonzalez C."/>
        </authorList>
    </citation>
    <scope>NUCLEOTIDE SEQUENCE</scope>
</reference>
<reference evidence="1" key="2">
    <citation type="journal article" date="2015" name="Fish Shellfish Immunol.">
        <title>Early steps in the European eel (Anguilla anguilla)-Vibrio vulnificus interaction in the gills: Role of the RtxA13 toxin.</title>
        <authorList>
            <person name="Callol A."/>
            <person name="Pajuelo D."/>
            <person name="Ebbesson L."/>
            <person name="Teles M."/>
            <person name="MacKenzie S."/>
            <person name="Amaro C."/>
        </authorList>
    </citation>
    <scope>NUCLEOTIDE SEQUENCE</scope>
</reference>
<proteinExistence type="predicted"/>
<name>A0A0E9RF99_ANGAN</name>
<protein>
    <submittedName>
        <fullName evidence="1">Uncharacterized protein</fullName>
    </submittedName>
</protein>
<evidence type="ECO:0000313" key="1">
    <source>
        <dbReference type="EMBL" id="JAH27744.1"/>
    </source>
</evidence>